<dbReference type="Proteomes" id="UP000321514">
    <property type="component" value="Unassembled WGS sequence"/>
</dbReference>
<dbReference type="RefSeq" id="WP_074954663.1">
    <property type="nucleotide sequence ID" value="NZ_BJXR01000048.1"/>
</dbReference>
<feature type="transmembrane region" description="Helical" evidence="6">
    <location>
        <begin position="419"/>
        <end position="437"/>
    </location>
</feature>
<comment type="caution">
    <text evidence="7">The sequence shown here is derived from an EMBL/GenBank/DDBJ whole genome shotgun (WGS) entry which is preliminary data.</text>
</comment>
<evidence type="ECO:0000313" key="7">
    <source>
        <dbReference type="EMBL" id="GEN11560.1"/>
    </source>
</evidence>
<gene>
    <name evidence="7" type="ORF">MFU01_65970</name>
    <name evidence="8" type="ORF">SAMN05443572_10577</name>
</gene>
<evidence type="ECO:0000256" key="5">
    <source>
        <dbReference type="ARBA" id="ARBA00023136"/>
    </source>
</evidence>
<dbReference type="OrthoDB" id="8274074at2"/>
<feature type="transmembrane region" description="Helical" evidence="6">
    <location>
        <begin position="255"/>
        <end position="277"/>
    </location>
</feature>
<evidence type="ECO:0000313" key="8">
    <source>
        <dbReference type="EMBL" id="SEU11945.1"/>
    </source>
</evidence>
<keyword evidence="3 6" id="KW-0812">Transmembrane</keyword>
<reference evidence="7 10" key="2">
    <citation type="submission" date="2019-07" db="EMBL/GenBank/DDBJ databases">
        <title>Whole genome shotgun sequence of Myxococcus fulvus NBRC 100333.</title>
        <authorList>
            <person name="Hosoyama A."/>
            <person name="Uohara A."/>
            <person name="Ohji S."/>
            <person name="Ichikawa N."/>
        </authorList>
    </citation>
    <scope>NUCLEOTIDE SEQUENCE [LARGE SCALE GENOMIC DNA]</scope>
    <source>
        <strain evidence="7 10">NBRC 100333</strain>
    </source>
</reference>
<dbReference type="AlphaFoldDB" id="A0A511TBJ4"/>
<evidence type="ECO:0000256" key="4">
    <source>
        <dbReference type="ARBA" id="ARBA00022989"/>
    </source>
</evidence>
<keyword evidence="4 6" id="KW-1133">Transmembrane helix</keyword>
<dbReference type="EMBL" id="BJXR01000048">
    <property type="protein sequence ID" value="GEN11560.1"/>
    <property type="molecule type" value="Genomic_DNA"/>
</dbReference>
<dbReference type="GO" id="GO:0022857">
    <property type="term" value="F:transmembrane transporter activity"/>
    <property type="evidence" value="ECO:0007669"/>
    <property type="project" value="InterPro"/>
</dbReference>
<keyword evidence="9" id="KW-1185">Reference proteome</keyword>
<dbReference type="Gene3D" id="1.20.1740.10">
    <property type="entry name" value="Amino acid/polyamine transporter I"/>
    <property type="match status" value="1"/>
</dbReference>
<dbReference type="Pfam" id="PF13520">
    <property type="entry name" value="AA_permease_2"/>
    <property type="match status" value="1"/>
</dbReference>
<evidence type="ECO:0000256" key="6">
    <source>
        <dbReference type="SAM" id="Phobius"/>
    </source>
</evidence>
<feature type="transmembrane region" description="Helical" evidence="6">
    <location>
        <begin position="152"/>
        <end position="173"/>
    </location>
</feature>
<comment type="subcellular location">
    <subcellularLocation>
        <location evidence="1">Membrane</location>
        <topology evidence="1">Multi-pass membrane protein</topology>
    </subcellularLocation>
</comment>
<sequence length="493" mass="52167">MAHLPDSERQLEEDAAQLQRLGYAQELLRGMGGFSNFAVSFSIISILTGAVTLYGHGLRFGGPMVMGVGWPLVAVMTLTVAASLAQLASSFPTAGALYHWAAMLGGPRVGFFTAWLNTLGQFAITAGIDYGLAEFLADMLGWPRERMSVLPLYAGILLSHAVLNHVGVRVVAWLNDFSAWYHVGGVAVLIGALALFAPKQDAAFLMTRFSSETPLYAYGFLIGLLQAQWTFTGYDASAHVSEETKDPTRNAPWGIFLSVAVSAVAGYLLLGAVTLAIQDLPSTAAAANPFLHVLTQGLGPALGGALVWVAIGAMWFCGLSSVTSNSRMLFAFARDNGLPASKWLASVSPRFRSPAVAVWVSVAGSGLVALWAEAYAAMVALSTLALYASYALPVWVGLRARRSGTWSHRGPWDLGRASSWVNVVALVWCGVVMVLFVLPPNQLAGYTFAGALGLLGLYWALVQRHSFTGPKVTLLKPPEAAATSAAPSSPSSG</sequence>
<evidence type="ECO:0000256" key="3">
    <source>
        <dbReference type="ARBA" id="ARBA00022692"/>
    </source>
</evidence>
<feature type="transmembrane region" description="Helical" evidence="6">
    <location>
        <begin position="37"/>
        <end position="56"/>
    </location>
</feature>
<reference evidence="8 9" key="1">
    <citation type="submission" date="2016-10" db="EMBL/GenBank/DDBJ databases">
        <authorList>
            <person name="Varghese N."/>
            <person name="Submissions S."/>
        </authorList>
    </citation>
    <scope>NUCLEOTIDE SEQUENCE [LARGE SCALE GENOMIC DNA]</scope>
    <source>
        <strain evidence="8 9">DSM 16525</strain>
    </source>
</reference>
<keyword evidence="5 6" id="KW-0472">Membrane</keyword>
<proteinExistence type="predicted"/>
<dbReference type="Proteomes" id="UP000183760">
    <property type="component" value="Unassembled WGS sequence"/>
</dbReference>
<evidence type="ECO:0000256" key="2">
    <source>
        <dbReference type="ARBA" id="ARBA00022448"/>
    </source>
</evidence>
<feature type="transmembrane region" description="Helical" evidence="6">
    <location>
        <begin position="351"/>
        <end position="372"/>
    </location>
</feature>
<feature type="transmembrane region" description="Helical" evidence="6">
    <location>
        <begin position="179"/>
        <end position="198"/>
    </location>
</feature>
<dbReference type="PANTHER" id="PTHR45649:SF26">
    <property type="entry name" value="OS04G0435100 PROTEIN"/>
    <property type="match status" value="1"/>
</dbReference>
<dbReference type="PIRSF" id="PIRSF006060">
    <property type="entry name" value="AA_transporter"/>
    <property type="match status" value="1"/>
</dbReference>
<feature type="transmembrane region" description="Helical" evidence="6">
    <location>
        <begin position="68"/>
        <end position="89"/>
    </location>
</feature>
<feature type="transmembrane region" description="Helical" evidence="6">
    <location>
        <begin position="378"/>
        <end position="398"/>
    </location>
</feature>
<keyword evidence="2" id="KW-0813">Transport</keyword>
<dbReference type="GO" id="GO:0016020">
    <property type="term" value="C:membrane"/>
    <property type="evidence" value="ECO:0007669"/>
    <property type="project" value="UniProtKB-SubCell"/>
</dbReference>
<protein>
    <submittedName>
        <fullName evidence="7">Amino acid transporter</fullName>
    </submittedName>
</protein>
<organism evidence="7 10">
    <name type="scientific">Myxococcus fulvus</name>
    <dbReference type="NCBI Taxonomy" id="33"/>
    <lineage>
        <taxon>Bacteria</taxon>
        <taxon>Pseudomonadati</taxon>
        <taxon>Myxococcota</taxon>
        <taxon>Myxococcia</taxon>
        <taxon>Myxococcales</taxon>
        <taxon>Cystobacterineae</taxon>
        <taxon>Myxococcaceae</taxon>
        <taxon>Myxococcus</taxon>
    </lineage>
</organism>
<dbReference type="InterPro" id="IPR002293">
    <property type="entry name" value="AA/rel_permease1"/>
</dbReference>
<dbReference type="STRING" id="1334629.MFUL124B02_25570"/>
<accession>A0A511TBJ4</accession>
<evidence type="ECO:0000313" key="10">
    <source>
        <dbReference type="Proteomes" id="UP000321514"/>
    </source>
</evidence>
<feature type="transmembrane region" description="Helical" evidence="6">
    <location>
        <begin position="297"/>
        <end position="319"/>
    </location>
</feature>
<evidence type="ECO:0000313" key="9">
    <source>
        <dbReference type="Proteomes" id="UP000183760"/>
    </source>
</evidence>
<evidence type="ECO:0000256" key="1">
    <source>
        <dbReference type="ARBA" id="ARBA00004141"/>
    </source>
</evidence>
<feature type="transmembrane region" description="Helical" evidence="6">
    <location>
        <begin position="443"/>
        <end position="461"/>
    </location>
</feature>
<dbReference type="PANTHER" id="PTHR45649">
    <property type="entry name" value="AMINO-ACID PERMEASE BAT1"/>
    <property type="match status" value="1"/>
</dbReference>
<dbReference type="EMBL" id="FOIB01000005">
    <property type="protein sequence ID" value="SEU11945.1"/>
    <property type="molecule type" value="Genomic_DNA"/>
</dbReference>
<name>A0A511TBJ4_MYXFU</name>